<dbReference type="KEGG" id="cvn:111108370"/>
<evidence type="ECO:0000313" key="14">
    <source>
        <dbReference type="RefSeq" id="XP_022299904.1"/>
    </source>
</evidence>
<gene>
    <name evidence="14 15" type="primary">LOC111108370</name>
</gene>
<dbReference type="GO" id="GO:0015629">
    <property type="term" value="C:actin cytoskeleton"/>
    <property type="evidence" value="ECO:0007669"/>
    <property type="project" value="TreeGrafter"/>
</dbReference>
<dbReference type="SUPFAM" id="SSF55753">
    <property type="entry name" value="Actin depolymerizing proteins"/>
    <property type="match status" value="3"/>
</dbReference>
<accession>A0A8B8B913</accession>
<comment type="similarity">
    <text evidence="2">Belongs to the villin/gelsolin family.</text>
</comment>
<reference evidence="14 15" key="1">
    <citation type="submission" date="2025-04" db="UniProtKB">
        <authorList>
            <consortium name="RefSeq"/>
        </authorList>
    </citation>
    <scope>IDENTIFICATION</scope>
    <source>
        <tissue evidence="14 15">Whole sample</tissue>
    </source>
</reference>
<protein>
    <recommendedName>
        <fullName evidence="11">Actin-modulator</fullName>
    </recommendedName>
</protein>
<keyword evidence="5" id="KW-0677">Repeat</keyword>
<evidence type="ECO:0000259" key="12">
    <source>
        <dbReference type="Pfam" id="PF00626"/>
    </source>
</evidence>
<dbReference type="GO" id="GO:0051693">
    <property type="term" value="P:actin filament capping"/>
    <property type="evidence" value="ECO:0007669"/>
    <property type="project" value="UniProtKB-KW"/>
</dbReference>
<evidence type="ECO:0000256" key="9">
    <source>
        <dbReference type="ARBA" id="ARBA00056258"/>
    </source>
</evidence>
<evidence type="ECO:0000256" key="1">
    <source>
        <dbReference type="ARBA" id="ARBA00004245"/>
    </source>
</evidence>
<keyword evidence="3" id="KW-0117">Actin capping</keyword>
<dbReference type="InterPro" id="IPR029006">
    <property type="entry name" value="ADF-H/Gelsolin-like_dom_sf"/>
</dbReference>
<feature type="domain" description="Gelsolin-like" evidence="12">
    <location>
        <begin position="65"/>
        <end position="138"/>
    </location>
</feature>
<dbReference type="InterPro" id="IPR007122">
    <property type="entry name" value="Villin/Gelsolin"/>
</dbReference>
<evidence type="ECO:0000313" key="15">
    <source>
        <dbReference type="RefSeq" id="XP_022299905.1"/>
    </source>
</evidence>
<dbReference type="GO" id="GO:0051015">
    <property type="term" value="F:actin filament binding"/>
    <property type="evidence" value="ECO:0007669"/>
    <property type="project" value="InterPro"/>
</dbReference>
<dbReference type="Pfam" id="PF00626">
    <property type="entry name" value="Gelsolin"/>
    <property type="match status" value="3"/>
</dbReference>
<evidence type="ECO:0000256" key="6">
    <source>
        <dbReference type="ARBA" id="ARBA00022837"/>
    </source>
</evidence>
<dbReference type="PANTHER" id="PTHR11977">
    <property type="entry name" value="VILLIN"/>
    <property type="match status" value="1"/>
</dbReference>
<keyword evidence="4" id="KW-0963">Cytoplasm</keyword>
<dbReference type="AlphaFoldDB" id="A0A8B8B913"/>
<evidence type="ECO:0000256" key="2">
    <source>
        <dbReference type="ARBA" id="ARBA00008418"/>
    </source>
</evidence>
<dbReference type="SMART" id="SM00262">
    <property type="entry name" value="GEL"/>
    <property type="match status" value="3"/>
</dbReference>
<comment type="subunit">
    <text evidence="10">Interacts with actin monomers and filaments.</text>
</comment>
<dbReference type="InterPro" id="IPR007123">
    <property type="entry name" value="Gelsolin-like_dom"/>
</dbReference>
<comment type="function">
    <text evidence="9">Calcium-regulated protein that binds to the plus (or barbed) ends of actin monomers or filaments, preventing monomer exchange (end-blocking or capping). Can promote the assembly of monomers into filaments (nucleation) as well as sever existing filaments.</text>
</comment>
<dbReference type="RefSeq" id="XP_022299904.1">
    <property type="nucleotide sequence ID" value="XM_022444196.1"/>
</dbReference>
<dbReference type="CDD" id="cd11290">
    <property type="entry name" value="gelsolin_S1_like"/>
    <property type="match status" value="1"/>
</dbReference>
<dbReference type="GeneID" id="111108370"/>
<evidence type="ECO:0000256" key="4">
    <source>
        <dbReference type="ARBA" id="ARBA00022490"/>
    </source>
</evidence>
<evidence type="ECO:0000256" key="11">
    <source>
        <dbReference type="ARBA" id="ARBA00083856"/>
    </source>
</evidence>
<feature type="domain" description="Gelsolin-like" evidence="12">
    <location>
        <begin position="178"/>
        <end position="244"/>
    </location>
</feature>
<feature type="domain" description="Gelsolin-like" evidence="12">
    <location>
        <begin position="296"/>
        <end position="343"/>
    </location>
</feature>
<evidence type="ECO:0000256" key="3">
    <source>
        <dbReference type="ARBA" id="ARBA00022467"/>
    </source>
</evidence>
<dbReference type="Gene3D" id="3.40.20.10">
    <property type="entry name" value="Severin"/>
    <property type="match status" value="3"/>
</dbReference>
<keyword evidence="8" id="KW-0206">Cytoskeleton</keyword>
<dbReference type="PRINTS" id="PR00597">
    <property type="entry name" value="GELSOLIN"/>
</dbReference>
<keyword evidence="6" id="KW-0106">Calcium</keyword>
<dbReference type="GO" id="GO:0008154">
    <property type="term" value="P:actin polymerization or depolymerization"/>
    <property type="evidence" value="ECO:0007669"/>
    <property type="project" value="TreeGrafter"/>
</dbReference>
<dbReference type="GO" id="GO:0005737">
    <property type="term" value="C:cytoplasm"/>
    <property type="evidence" value="ECO:0007669"/>
    <property type="project" value="TreeGrafter"/>
</dbReference>
<sequence>MSGLVKAKQYDWKDSNLALFGSDTEKQVKKESAESEPAWKGIGQKPGLQIWRIVKFKVTSWPKEEYGKFYNGDSYIILNTYKDESSDELLYDVHFWIGKYSTQDEYGTAAYKTVELDTFLDDKPIQHREVQGFESDLFKSYFDTITILDGGADTGFNKVTPEKYTARLFHFCGTRKLVEVKQVPRNKANLDSGDVFILDLGLTIYQWNGKNSNKDERMKAMRYILGLRDQRYGRARSSVIDEGLQSDNKNHEFYHALTEDNVPDEADNMKAKDMTVELFRLSDASGKMTFKIEKSGAVSTSDLDSKDVFIVDTKKALIVWIGQETTTAERKNAMTYAHNYLQSTDHPLLSVSCLSEGKHDKQIRIAFSA</sequence>
<proteinExistence type="inferred from homology"/>
<keyword evidence="7" id="KW-0009">Actin-binding</keyword>
<organism evidence="13 15">
    <name type="scientific">Crassostrea virginica</name>
    <name type="common">Eastern oyster</name>
    <dbReference type="NCBI Taxonomy" id="6565"/>
    <lineage>
        <taxon>Eukaryota</taxon>
        <taxon>Metazoa</taxon>
        <taxon>Spiralia</taxon>
        <taxon>Lophotrochozoa</taxon>
        <taxon>Mollusca</taxon>
        <taxon>Bivalvia</taxon>
        <taxon>Autobranchia</taxon>
        <taxon>Pteriomorphia</taxon>
        <taxon>Ostreida</taxon>
        <taxon>Ostreoidea</taxon>
        <taxon>Ostreidae</taxon>
        <taxon>Crassostrea</taxon>
    </lineage>
</organism>
<dbReference type="PANTHER" id="PTHR11977:SF130">
    <property type="entry name" value="SEVERIN"/>
    <property type="match status" value="1"/>
</dbReference>
<evidence type="ECO:0000313" key="13">
    <source>
        <dbReference type="Proteomes" id="UP000694844"/>
    </source>
</evidence>
<keyword evidence="13" id="KW-1185">Reference proteome</keyword>
<evidence type="ECO:0000256" key="10">
    <source>
        <dbReference type="ARBA" id="ARBA00063765"/>
    </source>
</evidence>
<name>A0A8B8B913_CRAVI</name>
<dbReference type="FunFam" id="3.40.20.10:FF:000043">
    <property type="entry name" value="macrophage-capping protein-like isoform X2"/>
    <property type="match status" value="1"/>
</dbReference>
<dbReference type="Proteomes" id="UP000694844">
    <property type="component" value="Chromosome 8"/>
</dbReference>
<evidence type="ECO:0000256" key="7">
    <source>
        <dbReference type="ARBA" id="ARBA00023203"/>
    </source>
</evidence>
<dbReference type="OrthoDB" id="6375767at2759"/>
<evidence type="ECO:0000256" key="8">
    <source>
        <dbReference type="ARBA" id="ARBA00023212"/>
    </source>
</evidence>
<comment type="subcellular location">
    <subcellularLocation>
        <location evidence="1">Cytoplasm</location>
        <location evidence="1">Cytoskeleton</location>
    </subcellularLocation>
</comment>
<dbReference type="RefSeq" id="XP_022299905.1">
    <property type="nucleotide sequence ID" value="XM_022444197.1"/>
</dbReference>
<dbReference type="CDD" id="cd11289">
    <property type="entry name" value="gelsolin_S2_like"/>
    <property type="match status" value="1"/>
</dbReference>
<evidence type="ECO:0000256" key="5">
    <source>
        <dbReference type="ARBA" id="ARBA00022737"/>
    </source>
</evidence>